<feature type="compositionally biased region" description="Polar residues" evidence="1">
    <location>
        <begin position="123"/>
        <end position="133"/>
    </location>
</feature>
<reference evidence="2" key="1">
    <citation type="submission" date="2018-04" db="EMBL/GenBank/DDBJ databases">
        <title>Whole genome sequencing of Hypsizygus marmoreus.</title>
        <authorList>
            <person name="Choi I.-G."/>
            <person name="Min B."/>
            <person name="Kim J.-G."/>
            <person name="Kim S."/>
            <person name="Oh Y.-L."/>
            <person name="Kong W.-S."/>
            <person name="Park H."/>
            <person name="Jeong J."/>
            <person name="Song E.-S."/>
        </authorList>
    </citation>
    <scope>NUCLEOTIDE SEQUENCE [LARGE SCALE GENOMIC DNA]</scope>
    <source>
        <strain evidence="2">51987-8</strain>
    </source>
</reference>
<feature type="region of interest" description="Disordered" evidence="1">
    <location>
        <begin position="92"/>
        <end position="139"/>
    </location>
</feature>
<organism evidence="2 3">
    <name type="scientific">Hypsizygus marmoreus</name>
    <name type="common">White beech mushroom</name>
    <name type="synonym">Agaricus marmoreus</name>
    <dbReference type="NCBI Taxonomy" id="39966"/>
    <lineage>
        <taxon>Eukaryota</taxon>
        <taxon>Fungi</taxon>
        <taxon>Dikarya</taxon>
        <taxon>Basidiomycota</taxon>
        <taxon>Agaricomycotina</taxon>
        <taxon>Agaricomycetes</taxon>
        <taxon>Agaricomycetidae</taxon>
        <taxon>Agaricales</taxon>
        <taxon>Tricholomatineae</taxon>
        <taxon>Lyophyllaceae</taxon>
        <taxon>Hypsizygus</taxon>
    </lineage>
</organism>
<evidence type="ECO:0000313" key="3">
    <source>
        <dbReference type="Proteomes" id="UP000076154"/>
    </source>
</evidence>
<comment type="caution">
    <text evidence="2">The sequence shown here is derived from an EMBL/GenBank/DDBJ whole genome shotgun (WGS) entry which is preliminary data.</text>
</comment>
<feature type="compositionally biased region" description="Basic and acidic residues" evidence="1">
    <location>
        <begin position="109"/>
        <end position="121"/>
    </location>
</feature>
<gene>
    <name evidence="2" type="ORF">Hypma_008606</name>
</gene>
<evidence type="ECO:0000313" key="2">
    <source>
        <dbReference type="EMBL" id="RDB24205.1"/>
    </source>
</evidence>
<accession>A0A369JV16</accession>
<dbReference type="AlphaFoldDB" id="A0A369JV16"/>
<dbReference type="InParanoid" id="A0A369JV16"/>
<name>A0A369JV16_HYPMA</name>
<protein>
    <submittedName>
        <fullName evidence="2">Uncharacterized protein</fullName>
    </submittedName>
</protein>
<sequence length="170" mass="18891">MSFFGAVFKAFLDIISPKFKGTFDGYGRKIRYPRGSVLFAGTVGLPWILHPLKWTRSQDDPHLIERVQRNGTLKLPRVPEDDTIDQDTLSHLADFNGSENPIAPASIQKETRTRPAHEHAHSSRTYASRPSQRSLRKSLNHTSAVAISVAIPGYSLSPGYPATPRAPRFG</sequence>
<dbReference type="EMBL" id="LUEZ02000045">
    <property type="protein sequence ID" value="RDB24205.1"/>
    <property type="molecule type" value="Genomic_DNA"/>
</dbReference>
<evidence type="ECO:0000256" key="1">
    <source>
        <dbReference type="SAM" id="MobiDB-lite"/>
    </source>
</evidence>
<proteinExistence type="predicted"/>
<dbReference type="Proteomes" id="UP000076154">
    <property type="component" value="Unassembled WGS sequence"/>
</dbReference>
<keyword evidence="3" id="KW-1185">Reference proteome</keyword>